<dbReference type="HAMAP" id="MF_00097">
    <property type="entry name" value="TMP_synthase"/>
    <property type="match status" value="1"/>
</dbReference>
<dbReference type="InterPro" id="IPR022998">
    <property type="entry name" value="ThiamineP_synth_TenI"/>
</dbReference>
<feature type="domain" description="Thiamine phosphate synthase/TenI" evidence="10">
    <location>
        <begin position="12"/>
        <end position="211"/>
    </location>
</feature>
<proteinExistence type="inferred from homology"/>
<dbReference type="PANTHER" id="PTHR20857:SF23">
    <property type="entry name" value="THIAMINE BIOSYNTHETIC BIFUNCTIONAL ENZYME"/>
    <property type="match status" value="1"/>
</dbReference>
<dbReference type="EC" id="2.5.1.3" evidence="9"/>
<dbReference type="Pfam" id="PF02581">
    <property type="entry name" value="TMP-TENI"/>
    <property type="match status" value="1"/>
</dbReference>
<dbReference type="CDD" id="cd00564">
    <property type="entry name" value="TMP_TenI"/>
    <property type="match status" value="1"/>
</dbReference>
<evidence type="ECO:0000256" key="9">
    <source>
        <dbReference type="HAMAP-Rule" id="MF_00097"/>
    </source>
</evidence>
<evidence type="ECO:0000256" key="8">
    <source>
        <dbReference type="ARBA" id="ARBA00047883"/>
    </source>
</evidence>
<dbReference type="GO" id="GO:0005737">
    <property type="term" value="C:cytoplasm"/>
    <property type="evidence" value="ECO:0007669"/>
    <property type="project" value="TreeGrafter"/>
</dbReference>
<evidence type="ECO:0000313" key="12">
    <source>
        <dbReference type="Proteomes" id="UP000036356"/>
    </source>
</evidence>
<feature type="binding site" evidence="9">
    <location>
        <position position="102"/>
    </location>
    <ligand>
        <name>Mg(2+)</name>
        <dbReference type="ChEBI" id="CHEBI:18420"/>
    </ligand>
</feature>
<evidence type="ECO:0000256" key="5">
    <source>
        <dbReference type="ARBA" id="ARBA00022977"/>
    </source>
</evidence>
<feature type="binding site" evidence="9">
    <location>
        <position position="188"/>
    </location>
    <ligand>
        <name>2-[(2R,5Z)-2-carboxy-4-methylthiazol-5(2H)-ylidene]ethyl phosphate</name>
        <dbReference type="ChEBI" id="CHEBI:62899"/>
    </ligand>
</feature>
<sequence length="240" mass="25930">MSIREKLDISAYLVVGPENTAGRPVVTIINDALEAGFTCVQIRSKVASARELIELTRQASEVIAQAGKSDDVALLVDDRLDVILAARKQGIKVDGIHVGQSDIPVEVCREYLGEDSIVGLSARTYELFEYIQTADVTQVDYFGAGPLHETQTKPDCGLDRDGKMVTRSFADISKLAELSPIPVVVGGGVKLVDIPPLAQTGVHGFFVVTAVSEADNPKLAATDLVKAWKLSKHKETTEKW</sequence>
<dbReference type="GO" id="GO:0000287">
    <property type="term" value="F:magnesium ion binding"/>
    <property type="evidence" value="ECO:0007669"/>
    <property type="project" value="UniProtKB-UniRule"/>
</dbReference>
<evidence type="ECO:0000256" key="3">
    <source>
        <dbReference type="ARBA" id="ARBA00022723"/>
    </source>
</evidence>
<feature type="binding site" evidence="9">
    <location>
        <position position="78"/>
    </location>
    <ligand>
        <name>Mg(2+)</name>
        <dbReference type="ChEBI" id="CHEBI:18420"/>
    </ligand>
</feature>
<comment type="caution">
    <text evidence="11">The sequence shown here is derived from an EMBL/GenBank/DDBJ whole genome shotgun (WGS) entry which is preliminary data.</text>
</comment>
<comment type="catalytic activity">
    <reaction evidence="8 9">
        <text>2-[(2R,5Z)-2-carboxy-4-methylthiazol-5(2H)-ylidene]ethyl phosphate + 4-amino-2-methyl-5-(diphosphooxymethyl)pyrimidine + 2 H(+) = thiamine phosphate + CO2 + diphosphate</text>
        <dbReference type="Rhea" id="RHEA:47844"/>
        <dbReference type="ChEBI" id="CHEBI:15378"/>
        <dbReference type="ChEBI" id="CHEBI:16526"/>
        <dbReference type="ChEBI" id="CHEBI:33019"/>
        <dbReference type="ChEBI" id="CHEBI:37575"/>
        <dbReference type="ChEBI" id="CHEBI:57841"/>
        <dbReference type="ChEBI" id="CHEBI:62899"/>
        <dbReference type="EC" id="2.5.1.3"/>
    </reaction>
</comment>
<evidence type="ECO:0000256" key="1">
    <source>
        <dbReference type="ARBA" id="ARBA00005165"/>
    </source>
</evidence>
<comment type="cofactor">
    <cofactor evidence="9">
        <name>Mg(2+)</name>
        <dbReference type="ChEBI" id="CHEBI:18420"/>
    </cofactor>
    <text evidence="9">Binds 1 Mg(2+) ion per subunit.</text>
</comment>
<dbReference type="GO" id="GO:0009229">
    <property type="term" value="P:thiamine diphosphate biosynthetic process"/>
    <property type="evidence" value="ECO:0007669"/>
    <property type="project" value="UniProtKB-UniRule"/>
</dbReference>
<comment type="pathway">
    <text evidence="1 9">Cofactor biosynthesis; thiamine diphosphate biosynthesis; thiamine phosphate from 4-amino-2-methyl-5-diphosphomethylpyrimidine and 4-methyl-5-(2-phosphoethyl)-thiazole: step 1/1.</text>
</comment>
<comment type="function">
    <text evidence="9">Condenses 4-methyl-5-(beta-hydroxyethyl)thiazole monophosphate (THZ-P) and 2-methyl-4-amino-5-hydroxymethyl pyrimidine pyrophosphate (HMP-PP) to form thiamine monophosphate (TMP).</text>
</comment>
<keyword evidence="5 9" id="KW-0784">Thiamine biosynthesis</keyword>
<evidence type="ECO:0000259" key="10">
    <source>
        <dbReference type="Pfam" id="PF02581"/>
    </source>
</evidence>
<dbReference type="RefSeq" id="WP_047809873.1">
    <property type="nucleotide sequence ID" value="NZ_LDZY01000006.1"/>
</dbReference>
<evidence type="ECO:0000256" key="6">
    <source>
        <dbReference type="ARBA" id="ARBA00047334"/>
    </source>
</evidence>
<accession>A0A0J1FR40</accession>
<feature type="binding site" evidence="9">
    <location>
        <begin position="150"/>
        <end position="152"/>
    </location>
    <ligand>
        <name>2-[(2R,5Z)-2-carboxy-4-methylthiazol-5(2H)-ylidene]ethyl phosphate</name>
        <dbReference type="ChEBI" id="CHEBI:62899"/>
    </ligand>
</feature>
<dbReference type="PATRIC" id="fig|476652.3.peg.2067"/>
<dbReference type="InterPro" id="IPR036206">
    <property type="entry name" value="ThiamineP_synth_sf"/>
</dbReference>
<keyword evidence="3 9" id="KW-0479">Metal-binding</keyword>
<dbReference type="GO" id="GO:0004789">
    <property type="term" value="F:thiamine-phosphate diphosphorylase activity"/>
    <property type="evidence" value="ECO:0007669"/>
    <property type="project" value="UniProtKB-UniRule"/>
</dbReference>
<dbReference type="EMBL" id="LDZY01000006">
    <property type="protein sequence ID" value="KLU65959.1"/>
    <property type="molecule type" value="Genomic_DNA"/>
</dbReference>
<organism evidence="11 12">
    <name type="scientific">Desulfosporosinus acididurans</name>
    <dbReference type="NCBI Taxonomy" id="476652"/>
    <lineage>
        <taxon>Bacteria</taxon>
        <taxon>Bacillati</taxon>
        <taxon>Bacillota</taxon>
        <taxon>Clostridia</taxon>
        <taxon>Eubacteriales</taxon>
        <taxon>Desulfitobacteriaceae</taxon>
        <taxon>Desulfosporosinus</taxon>
    </lineage>
</organism>
<protein>
    <recommendedName>
        <fullName evidence="9">Thiamine-phosphate synthase</fullName>
        <shortName evidence="9">TP synthase</shortName>
        <shortName evidence="9">TPS</shortName>
        <ecNumber evidence="9">2.5.1.3</ecNumber>
    </recommendedName>
    <alternativeName>
        <fullName evidence="9">Thiamine-phosphate pyrophosphorylase</fullName>
        <shortName evidence="9">TMP pyrophosphorylase</shortName>
        <shortName evidence="9">TMP-PPase</shortName>
    </alternativeName>
</protein>
<dbReference type="Gene3D" id="3.20.20.70">
    <property type="entry name" value="Aldolase class I"/>
    <property type="match status" value="1"/>
</dbReference>
<dbReference type="UniPathway" id="UPA00060">
    <property type="reaction ID" value="UER00141"/>
</dbReference>
<reference evidence="11 12" key="1">
    <citation type="submission" date="2015-06" db="EMBL/GenBank/DDBJ databases">
        <title>Draft genome of the moderately acidophilic sulfate reducer Candidatus Desulfosporosinus acididurans strain M1.</title>
        <authorList>
            <person name="Poehlein A."/>
            <person name="Petzsch P."/>
            <person name="Johnson B.D."/>
            <person name="Schloemann M."/>
            <person name="Daniel R."/>
            <person name="Muehling M."/>
        </authorList>
    </citation>
    <scope>NUCLEOTIDE SEQUENCE [LARGE SCALE GENOMIC DNA]</scope>
    <source>
        <strain evidence="11 12">M1</strain>
    </source>
</reference>
<keyword evidence="4 9" id="KW-0460">Magnesium</keyword>
<comment type="catalytic activity">
    <reaction evidence="6 9">
        <text>4-methyl-5-(2-phosphooxyethyl)-thiazole + 4-amino-2-methyl-5-(diphosphooxymethyl)pyrimidine + H(+) = thiamine phosphate + diphosphate</text>
        <dbReference type="Rhea" id="RHEA:22328"/>
        <dbReference type="ChEBI" id="CHEBI:15378"/>
        <dbReference type="ChEBI" id="CHEBI:33019"/>
        <dbReference type="ChEBI" id="CHEBI:37575"/>
        <dbReference type="ChEBI" id="CHEBI:57841"/>
        <dbReference type="ChEBI" id="CHEBI:58296"/>
        <dbReference type="EC" id="2.5.1.3"/>
    </reaction>
</comment>
<dbReference type="AlphaFoldDB" id="A0A0J1FR40"/>
<feature type="binding site" evidence="9">
    <location>
        <position position="77"/>
    </location>
    <ligand>
        <name>4-amino-2-methyl-5-(diphosphooxymethyl)pyrimidine</name>
        <dbReference type="ChEBI" id="CHEBI:57841"/>
    </ligand>
</feature>
<feature type="binding site" evidence="9">
    <location>
        <begin position="208"/>
        <end position="209"/>
    </location>
    <ligand>
        <name>2-[(2R,5Z)-2-carboxy-4-methylthiazol-5(2H)-ylidene]ethyl phosphate</name>
        <dbReference type="ChEBI" id="CHEBI:62899"/>
    </ligand>
</feature>
<dbReference type="InterPro" id="IPR013785">
    <property type="entry name" value="Aldolase_TIM"/>
</dbReference>
<dbReference type="GO" id="GO:0009228">
    <property type="term" value="P:thiamine biosynthetic process"/>
    <property type="evidence" value="ECO:0007669"/>
    <property type="project" value="UniProtKB-KW"/>
</dbReference>
<evidence type="ECO:0000313" key="11">
    <source>
        <dbReference type="EMBL" id="KLU65959.1"/>
    </source>
</evidence>
<evidence type="ECO:0000256" key="7">
    <source>
        <dbReference type="ARBA" id="ARBA00047851"/>
    </source>
</evidence>
<gene>
    <name evidence="9 11" type="primary">thiE</name>
    <name evidence="11" type="ORF">DEAC_c19980</name>
</gene>
<comment type="catalytic activity">
    <reaction evidence="7 9">
        <text>2-(2-carboxy-4-methylthiazol-5-yl)ethyl phosphate + 4-amino-2-methyl-5-(diphosphooxymethyl)pyrimidine + 2 H(+) = thiamine phosphate + CO2 + diphosphate</text>
        <dbReference type="Rhea" id="RHEA:47848"/>
        <dbReference type="ChEBI" id="CHEBI:15378"/>
        <dbReference type="ChEBI" id="CHEBI:16526"/>
        <dbReference type="ChEBI" id="CHEBI:33019"/>
        <dbReference type="ChEBI" id="CHEBI:37575"/>
        <dbReference type="ChEBI" id="CHEBI:57841"/>
        <dbReference type="ChEBI" id="CHEBI:62890"/>
        <dbReference type="EC" id="2.5.1.3"/>
    </reaction>
</comment>
<dbReference type="Proteomes" id="UP000036356">
    <property type="component" value="Unassembled WGS sequence"/>
</dbReference>
<evidence type="ECO:0000256" key="4">
    <source>
        <dbReference type="ARBA" id="ARBA00022842"/>
    </source>
</evidence>
<dbReference type="SUPFAM" id="SSF51391">
    <property type="entry name" value="Thiamin phosphate synthase"/>
    <property type="match status" value="1"/>
</dbReference>
<feature type="binding site" evidence="9">
    <location>
        <position position="153"/>
    </location>
    <ligand>
        <name>4-amino-2-methyl-5-(diphosphooxymethyl)pyrimidine</name>
        <dbReference type="ChEBI" id="CHEBI:57841"/>
    </ligand>
</feature>
<keyword evidence="2 9" id="KW-0808">Transferase</keyword>
<name>A0A0J1FR40_9FIRM</name>
<comment type="similarity">
    <text evidence="9">Belongs to the thiamine-phosphate synthase family.</text>
</comment>
<dbReference type="PANTHER" id="PTHR20857">
    <property type="entry name" value="THIAMINE-PHOSPHATE PYROPHOSPHORYLASE"/>
    <property type="match status" value="1"/>
</dbReference>
<keyword evidence="12" id="KW-1185">Reference proteome</keyword>
<evidence type="ECO:0000256" key="2">
    <source>
        <dbReference type="ARBA" id="ARBA00022679"/>
    </source>
</evidence>
<feature type="binding site" evidence="9">
    <location>
        <begin position="41"/>
        <end position="45"/>
    </location>
    <ligand>
        <name>4-amino-2-methyl-5-(diphosphooxymethyl)pyrimidine</name>
        <dbReference type="ChEBI" id="CHEBI:57841"/>
    </ligand>
</feature>
<dbReference type="InterPro" id="IPR034291">
    <property type="entry name" value="TMP_synthase"/>
</dbReference>
<dbReference type="STRING" id="476652.DEAC_c19980"/>
<feature type="binding site" evidence="9">
    <location>
        <position position="121"/>
    </location>
    <ligand>
        <name>4-amino-2-methyl-5-(diphosphooxymethyl)pyrimidine</name>
        <dbReference type="ChEBI" id="CHEBI:57841"/>
    </ligand>
</feature>